<reference evidence="7 9" key="2">
    <citation type="journal article" date="2018" name="Plant J.">
        <title>The Physcomitrella patens chromosome-scale assembly reveals moss genome structure and evolution.</title>
        <authorList>
            <person name="Lang D."/>
            <person name="Ullrich K.K."/>
            <person name="Murat F."/>
            <person name="Fuchs J."/>
            <person name="Jenkins J."/>
            <person name="Haas F.B."/>
            <person name="Piednoel M."/>
            <person name="Gundlach H."/>
            <person name="Van Bel M."/>
            <person name="Meyberg R."/>
            <person name="Vives C."/>
            <person name="Morata J."/>
            <person name="Symeonidi A."/>
            <person name="Hiss M."/>
            <person name="Muchero W."/>
            <person name="Kamisugi Y."/>
            <person name="Saleh O."/>
            <person name="Blanc G."/>
            <person name="Decker E.L."/>
            <person name="van Gessel N."/>
            <person name="Grimwood J."/>
            <person name="Hayes R.D."/>
            <person name="Graham S.W."/>
            <person name="Gunter L.E."/>
            <person name="McDaniel S.F."/>
            <person name="Hoernstein S.N.W."/>
            <person name="Larsson A."/>
            <person name="Li F.W."/>
            <person name="Perroud P.F."/>
            <person name="Phillips J."/>
            <person name="Ranjan P."/>
            <person name="Rokshar D.S."/>
            <person name="Rothfels C.J."/>
            <person name="Schneider L."/>
            <person name="Shu S."/>
            <person name="Stevenson D.W."/>
            <person name="Thummler F."/>
            <person name="Tillich M."/>
            <person name="Villarreal Aguilar J.C."/>
            <person name="Widiez T."/>
            <person name="Wong G.K."/>
            <person name="Wymore A."/>
            <person name="Zhang Y."/>
            <person name="Zimmer A.D."/>
            <person name="Quatrano R.S."/>
            <person name="Mayer K.F.X."/>
            <person name="Goodstein D."/>
            <person name="Casacuberta J.M."/>
            <person name="Vandepoele K."/>
            <person name="Reski R."/>
            <person name="Cuming A.C."/>
            <person name="Tuskan G.A."/>
            <person name="Maumus F."/>
            <person name="Salse J."/>
            <person name="Schmutz J."/>
            <person name="Rensing S.A."/>
        </authorList>
    </citation>
    <scope>NUCLEOTIDE SEQUENCE [LARGE SCALE GENOMIC DNA]</scope>
    <source>
        <strain evidence="8 9">cv. Gransden 2004</strain>
    </source>
</reference>
<gene>
    <name evidence="8" type="primary">LOC112291415</name>
    <name evidence="7" type="ORF">PHYPA_018398</name>
</gene>
<dbReference type="KEGG" id="ppp:112291415"/>
<reference evidence="7 9" key="1">
    <citation type="journal article" date="2008" name="Science">
        <title>The Physcomitrella genome reveals evolutionary insights into the conquest of land by plants.</title>
        <authorList>
            <person name="Rensing S."/>
            <person name="Lang D."/>
            <person name="Zimmer A."/>
            <person name="Terry A."/>
            <person name="Salamov A."/>
            <person name="Shapiro H."/>
            <person name="Nishiyama T."/>
            <person name="Perroud P.-F."/>
            <person name="Lindquist E."/>
            <person name="Kamisugi Y."/>
            <person name="Tanahashi T."/>
            <person name="Sakakibara K."/>
            <person name="Fujita T."/>
            <person name="Oishi K."/>
            <person name="Shin-I T."/>
            <person name="Kuroki Y."/>
            <person name="Toyoda A."/>
            <person name="Suzuki Y."/>
            <person name="Hashimoto A."/>
            <person name="Yamaguchi K."/>
            <person name="Sugano A."/>
            <person name="Kohara Y."/>
            <person name="Fujiyama A."/>
            <person name="Anterola A."/>
            <person name="Aoki S."/>
            <person name="Ashton N."/>
            <person name="Barbazuk W.B."/>
            <person name="Barker E."/>
            <person name="Bennetzen J."/>
            <person name="Bezanilla M."/>
            <person name="Blankenship R."/>
            <person name="Cho S.H."/>
            <person name="Dutcher S."/>
            <person name="Estelle M."/>
            <person name="Fawcett J.A."/>
            <person name="Gundlach H."/>
            <person name="Hanada K."/>
            <person name="Heyl A."/>
            <person name="Hicks K.A."/>
            <person name="Hugh J."/>
            <person name="Lohr M."/>
            <person name="Mayer K."/>
            <person name="Melkozernov A."/>
            <person name="Murata T."/>
            <person name="Nelson D."/>
            <person name="Pils B."/>
            <person name="Prigge M."/>
            <person name="Reiss B."/>
            <person name="Renner T."/>
            <person name="Rombauts S."/>
            <person name="Rushton P."/>
            <person name="Sanderfoot A."/>
            <person name="Schween G."/>
            <person name="Shiu S.-H."/>
            <person name="Stueber K."/>
            <person name="Theodoulou F.L."/>
            <person name="Tu H."/>
            <person name="Van de Peer Y."/>
            <person name="Verrier P.J."/>
            <person name="Waters E."/>
            <person name="Wood A."/>
            <person name="Yang L."/>
            <person name="Cove D."/>
            <person name="Cuming A."/>
            <person name="Hasebe M."/>
            <person name="Lucas S."/>
            <person name="Mishler D.B."/>
            <person name="Reski R."/>
            <person name="Grigoriev I."/>
            <person name="Quatrano R.S."/>
            <person name="Boore J.L."/>
        </authorList>
    </citation>
    <scope>NUCLEOTIDE SEQUENCE [LARGE SCALE GENOMIC DNA]</scope>
    <source>
        <strain evidence="8 9">cv. Gransden 2004</strain>
    </source>
</reference>
<organism evidence="7">
    <name type="scientific">Physcomitrium patens</name>
    <name type="common">Spreading-leaved earth moss</name>
    <name type="synonym">Physcomitrella patens</name>
    <dbReference type="NCBI Taxonomy" id="3218"/>
    <lineage>
        <taxon>Eukaryota</taxon>
        <taxon>Viridiplantae</taxon>
        <taxon>Streptophyta</taxon>
        <taxon>Embryophyta</taxon>
        <taxon>Bryophyta</taxon>
        <taxon>Bryophytina</taxon>
        <taxon>Bryopsida</taxon>
        <taxon>Funariidae</taxon>
        <taxon>Funariales</taxon>
        <taxon>Funariaceae</taxon>
        <taxon>Physcomitrium</taxon>
    </lineage>
</organism>
<keyword evidence="4" id="KW-0333">Golgi apparatus</keyword>
<evidence type="ECO:0000256" key="5">
    <source>
        <dbReference type="SAM" id="MobiDB-lite"/>
    </source>
</evidence>
<feature type="compositionally biased region" description="Basic and acidic residues" evidence="5">
    <location>
        <begin position="175"/>
        <end position="196"/>
    </location>
</feature>
<keyword evidence="9" id="KW-1185">Reference proteome</keyword>
<feature type="domain" description="Exostosin GT47" evidence="6">
    <location>
        <begin position="268"/>
        <end position="604"/>
    </location>
</feature>
<dbReference type="Proteomes" id="UP000006727">
    <property type="component" value="Chromosome 14"/>
</dbReference>
<dbReference type="EnsemblPlants" id="Pp3c14_11970V3.1">
    <property type="protein sequence ID" value="Pp3c14_11970V3.1"/>
    <property type="gene ID" value="Pp3c14_11970"/>
</dbReference>
<dbReference type="PaxDb" id="3218-PP1S36_237V6.1"/>
<evidence type="ECO:0000313" key="7">
    <source>
        <dbReference type="EMBL" id="PNR40995.1"/>
    </source>
</evidence>
<evidence type="ECO:0000256" key="2">
    <source>
        <dbReference type="ARBA" id="ARBA00010271"/>
    </source>
</evidence>
<evidence type="ECO:0000259" key="6">
    <source>
        <dbReference type="Pfam" id="PF03016"/>
    </source>
</evidence>
<dbReference type="GeneID" id="112291415"/>
<proteinExistence type="inferred from homology"/>
<dbReference type="Gramene" id="Pp3c14_11970V3.1">
    <property type="protein sequence ID" value="Pp3c14_11970V3.1"/>
    <property type="gene ID" value="Pp3c14_11970"/>
</dbReference>
<dbReference type="EnsemblPlants" id="Pp3c14_11970V3.2">
    <property type="protein sequence ID" value="Pp3c14_11970V3.2"/>
    <property type="gene ID" value="Pp3c14_11970"/>
</dbReference>
<dbReference type="RefSeq" id="XP_024394534.1">
    <property type="nucleotide sequence ID" value="XM_024538766.2"/>
</dbReference>
<keyword evidence="3" id="KW-0735">Signal-anchor</keyword>
<evidence type="ECO:0000256" key="3">
    <source>
        <dbReference type="ARBA" id="ARBA00022968"/>
    </source>
</evidence>
<name>A0A2K1JHG3_PHYPA</name>
<dbReference type="GO" id="GO:0016757">
    <property type="term" value="F:glycosyltransferase activity"/>
    <property type="evidence" value="ECO:0007669"/>
    <property type="project" value="InterPro"/>
</dbReference>
<keyword evidence="3" id="KW-0812">Transmembrane</keyword>
<dbReference type="GO" id="GO:0000139">
    <property type="term" value="C:Golgi membrane"/>
    <property type="evidence" value="ECO:0007669"/>
    <property type="project" value="UniProtKB-SubCell"/>
</dbReference>
<reference evidence="8" key="3">
    <citation type="submission" date="2020-12" db="UniProtKB">
        <authorList>
            <consortium name="EnsemblPlants"/>
        </authorList>
    </citation>
    <scope>IDENTIFICATION</scope>
</reference>
<accession>A0A2K1JHG3</accession>
<evidence type="ECO:0000313" key="8">
    <source>
        <dbReference type="EnsemblPlants" id="Pp3c14_11970V3.1"/>
    </source>
</evidence>
<dbReference type="AlphaFoldDB" id="A0A2K1JHG3"/>
<dbReference type="PANTHER" id="PTHR11062">
    <property type="entry name" value="EXOSTOSIN HEPARAN SULFATE GLYCOSYLTRANSFERASE -RELATED"/>
    <property type="match status" value="1"/>
</dbReference>
<comment type="subcellular location">
    <subcellularLocation>
        <location evidence="1">Golgi apparatus membrane</location>
        <topology evidence="1">Single-pass type II membrane protein</topology>
    </subcellularLocation>
</comment>
<comment type="similarity">
    <text evidence="2">Belongs to the glycosyltransferase 47 family.</text>
</comment>
<sequence length="673" mass="75766">MVCSSISIVIVRLKCTIPGVLVLDVMDRKMGDKYTTRSGIAKGPLSTARLKILVPFCLMVFVAWNSSSMVPFGRSSSGPTYGMPVPEYESLGVNTMQRHKKSSGALDGLVDVGLARFHPRTDVVTNQFDISMTFKPTSQVHDEPNSVHPSINNGAQFKIEITSDEEDKVVIAQSKYDEGGREHDSTQSKDCRKEDSGAIAQHGADGNAQTTAESNQPDRNEGSSVAPDTITGNLSSPVNIAAMEIFDEIRSRSLPYATTISERSEDSCQGKYVYVYDLPPEFNVHLTERCDSMIPWFNLCDFFADSGIGKPVNSMDNGTQIFLPADRWFSTHQYALELVSHARIMKYKCRTEDPNLANLFYIPYYGGLDVIRWHFDLNATNTNRDALGWKLVRWLEKQPSWRRRGGLDHLLVLGKISWDFRRQLRGNWGSRLLEFPEIQNMMRVMIERNPWSKNDIGVPHPTYFHPKSASDIDTWLQHVKSQERTSLVAFVGKERRNDPTNVRSALVRQCRGASSEAVCRFVECKKDLCQHPVFVTKTFVTSQFCMQPVGDSPTRRSVFDSLIAGCIPVLFHPATAYLQYAWHLPRNESSWSVYISEDEVREGRVNAVDVLKKISTAEMDAMRETILNTVIPGLLYSAPGSDVSPYKDAFDITIEQLLHHTAHLPDSEEFAKV</sequence>
<dbReference type="InterPro" id="IPR040911">
    <property type="entry name" value="Exostosin_GT47"/>
</dbReference>
<dbReference type="EMBL" id="ABEU02000014">
    <property type="protein sequence ID" value="PNR40995.1"/>
    <property type="molecule type" value="Genomic_DNA"/>
</dbReference>
<dbReference type="RefSeq" id="XP_024394533.1">
    <property type="nucleotide sequence ID" value="XM_024538765.2"/>
</dbReference>
<protein>
    <recommendedName>
        <fullName evidence="6">Exostosin GT47 domain-containing protein</fullName>
    </recommendedName>
</protein>
<dbReference type="OrthoDB" id="1924787at2759"/>
<evidence type="ECO:0000256" key="1">
    <source>
        <dbReference type="ARBA" id="ARBA00004323"/>
    </source>
</evidence>
<evidence type="ECO:0000256" key="4">
    <source>
        <dbReference type="ARBA" id="ARBA00023034"/>
    </source>
</evidence>
<dbReference type="Gramene" id="Pp3c14_11970V3.2">
    <property type="protein sequence ID" value="Pp3c14_11970V3.2"/>
    <property type="gene ID" value="Pp3c14_11970"/>
</dbReference>
<evidence type="ECO:0000313" key="9">
    <source>
        <dbReference type="Proteomes" id="UP000006727"/>
    </source>
</evidence>
<feature type="region of interest" description="Disordered" evidence="5">
    <location>
        <begin position="173"/>
        <end position="233"/>
    </location>
</feature>
<dbReference type="PANTHER" id="PTHR11062:SF117">
    <property type="entry name" value="XYLOGLUCAN-SPECIFIC GALACTURONOSYLTRANSFERASE 1"/>
    <property type="match status" value="1"/>
</dbReference>
<dbReference type="InterPro" id="IPR004263">
    <property type="entry name" value="Exostosin"/>
</dbReference>
<dbReference type="Pfam" id="PF03016">
    <property type="entry name" value="Exostosin_GT47"/>
    <property type="match status" value="1"/>
</dbReference>